<dbReference type="Gene3D" id="3.40.50.2000">
    <property type="entry name" value="Glycogen Phosphorylase B"/>
    <property type="match status" value="1"/>
</dbReference>
<sequence>MKKLLIISPYFPPVNAADMQRVRMSLPYFKEFGWQAEVVRVDEEYTDMPTDILLNESIPADIKIHCVKAFDKARTSRLGLGSIALRSLWFYLKRVNQLLKTEKFDLIYFSTTQFPVCVLGAYWKKRFDVPYVIDMQDPWHSEYYRDKPKEQQPPKYWFSYRLNKYTEPIAMKHVGGLISVSEAYINDLKERYPQIKNIPADTITFGSFLPDMQIADRHKNQFTNLLSAGFKNIVYIGRGGKDMHSAICPLFEAFKSLLNQEPSFYNKFRFYFIGTSYAPKGKGQPTILPLAEKYGLAGYVTENTDRISHFHTLVTLQQADALFIPGSDDPKYTASKIYPYLLTKKPLLAIFNANSPAIKTLIDIGVKHAYTYNGTMNLKNSITGFFKDVLTGNSNIAYNDQELKKYSAYSLTQEQCELFNQVLTDRN</sequence>
<evidence type="ECO:0000313" key="2">
    <source>
        <dbReference type="EMBL" id="MFD0795035.1"/>
    </source>
</evidence>
<dbReference type="Pfam" id="PF13439">
    <property type="entry name" value="Glyco_transf_4"/>
    <property type="match status" value="1"/>
</dbReference>
<dbReference type="EMBL" id="JBHTHZ010000013">
    <property type="protein sequence ID" value="MFD0795035.1"/>
    <property type="molecule type" value="Genomic_DNA"/>
</dbReference>
<reference evidence="3" key="1">
    <citation type="journal article" date="2019" name="Int. J. Syst. Evol. Microbiol.">
        <title>The Global Catalogue of Microorganisms (GCM) 10K type strain sequencing project: providing services to taxonomists for standard genome sequencing and annotation.</title>
        <authorList>
            <consortium name="The Broad Institute Genomics Platform"/>
            <consortium name="The Broad Institute Genome Sequencing Center for Infectious Disease"/>
            <person name="Wu L."/>
            <person name="Ma J."/>
        </authorList>
    </citation>
    <scope>NUCLEOTIDE SEQUENCE [LARGE SCALE GENOMIC DNA]</scope>
    <source>
        <strain evidence="3">CCUG 61484</strain>
    </source>
</reference>
<accession>A0ABW3AVX3</accession>
<dbReference type="InterPro" id="IPR028098">
    <property type="entry name" value="Glyco_trans_4-like_N"/>
</dbReference>
<evidence type="ECO:0000259" key="1">
    <source>
        <dbReference type="Pfam" id="PF13439"/>
    </source>
</evidence>
<dbReference type="Proteomes" id="UP001597010">
    <property type="component" value="Unassembled WGS sequence"/>
</dbReference>
<name>A0ABW3AVX3_9SPHI</name>
<keyword evidence="2" id="KW-0328">Glycosyltransferase</keyword>
<dbReference type="GO" id="GO:0016757">
    <property type="term" value="F:glycosyltransferase activity"/>
    <property type="evidence" value="ECO:0007669"/>
    <property type="project" value="UniProtKB-KW"/>
</dbReference>
<proteinExistence type="predicted"/>
<dbReference type="EC" id="2.4.-.-" evidence="2"/>
<comment type="caution">
    <text evidence="2">The sequence shown here is derived from an EMBL/GenBank/DDBJ whole genome shotgun (WGS) entry which is preliminary data.</text>
</comment>
<protein>
    <submittedName>
        <fullName evidence="2">Glycosyltransferase</fullName>
        <ecNumber evidence="2">2.4.-.-</ecNumber>
    </submittedName>
</protein>
<gene>
    <name evidence="2" type="ORF">ACFQZX_15545</name>
</gene>
<keyword evidence="3" id="KW-1185">Reference proteome</keyword>
<dbReference type="RefSeq" id="WP_377117024.1">
    <property type="nucleotide sequence ID" value="NZ_JBHTHZ010000013.1"/>
</dbReference>
<keyword evidence="2" id="KW-0808">Transferase</keyword>
<evidence type="ECO:0000313" key="3">
    <source>
        <dbReference type="Proteomes" id="UP001597010"/>
    </source>
</evidence>
<feature type="domain" description="Glycosyltransferase subfamily 4-like N-terminal" evidence="1">
    <location>
        <begin position="85"/>
        <end position="193"/>
    </location>
</feature>
<dbReference type="SUPFAM" id="SSF53756">
    <property type="entry name" value="UDP-Glycosyltransferase/glycogen phosphorylase"/>
    <property type="match status" value="1"/>
</dbReference>
<organism evidence="2 3">
    <name type="scientific">Mucilaginibacter litoreus</name>
    <dbReference type="NCBI Taxonomy" id="1048221"/>
    <lineage>
        <taxon>Bacteria</taxon>
        <taxon>Pseudomonadati</taxon>
        <taxon>Bacteroidota</taxon>
        <taxon>Sphingobacteriia</taxon>
        <taxon>Sphingobacteriales</taxon>
        <taxon>Sphingobacteriaceae</taxon>
        <taxon>Mucilaginibacter</taxon>
    </lineage>
</organism>